<sequence length="161" mass="18144">MEEDPEKNKEVFLGTIKLSNLDNTTIMTGTVTPPTAMVVKRAGEFLPRLSIIKSTPDFVFVPSVTVTMAALEISKVSRRLYRQSMKAVPSKSVSLIDDKLKALGPEVTKELSLLKEENITMEEKREGSKYMFKRISETKRKRKTEHGFEGKASIIIIKLLI</sequence>
<protein>
    <submittedName>
        <fullName evidence="1">Uncharacterized protein</fullName>
    </submittedName>
</protein>
<gene>
    <name evidence="1" type="ORF">V6N11_065432</name>
</gene>
<dbReference type="PANTHER" id="PTHR37754:SF1">
    <property type="entry name" value="CALCIUM ION-BINDING PROTEIN"/>
    <property type="match status" value="1"/>
</dbReference>
<keyword evidence="2" id="KW-1185">Reference proteome</keyword>
<organism evidence="1 2">
    <name type="scientific">Hibiscus sabdariffa</name>
    <name type="common">roselle</name>
    <dbReference type="NCBI Taxonomy" id="183260"/>
    <lineage>
        <taxon>Eukaryota</taxon>
        <taxon>Viridiplantae</taxon>
        <taxon>Streptophyta</taxon>
        <taxon>Embryophyta</taxon>
        <taxon>Tracheophyta</taxon>
        <taxon>Spermatophyta</taxon>
        <taxon>Magnoliopsida</taxon>
        <taxon>eudicotyledons</taxon>
        <taxon>Gunneridae</taxon>
        <taxon>Pentapetalae</taxon>
        <taxon>rosids</taxon>
        <taxon>malvids</taxon>
        <taxon>Malvales</taxon>
        <taxon>Malvaceae</taxon>
        <taxon>Malvoideae</taxon>
        <taxon>Hibiscus</taxon>
    </lineage>
</organism>
<reference evidence="1 2" key="1">
    <citation type="journal article" date="2024" name="G3 (Bethesda)">
        <title>Genome assembly of Hibiscus sabdariffa L. provides insights into metabolisms of medicinal natural products.</title>
        <authorList>
            <person name="Kim T."/>
        </authorList>
    </citation>
    <scope>NUCLEOTIDE SEQUENCE [LARGE SCALE GENOMIC DNA]</scope>
    <source>
        <strain evidence="1">TK-2024</strain>
        <tissue evidence="1">Old leaves</tissue>
    </source>
</reference>
<accession>A0ABR2AAF3</accession>
<dbReference type="PANTHER" id="PTHR37754">
    <property type="entry name" value="CALCIUM ION-BINDING PROTEIN"/>
    <property type="match status" value="1"/>
</dbReference>
<evidence type="ECO:0000313" key="2">
    <source>
        <dbReference type="Proteomes" id="UP001396334"/>
    </source>
</evidence>
<proteinExistence type="predicted"/>
<name>A0ABR2AAF3_9ROSI</name>
<comment type="caution">
    <text evidence="1">The sequence shown here is derived from an EMBL/GenBank/DDBJ whole genome shotgun (WGS) entry which is preliminary data.</text>
</comment>
<dbReference type="Proteomes" id="UP001396334">
    <property type="component" value="Unassembled WGS sequence"/>
</dbReference>
<evidence type="ECO:0000313" key="1">
    <source>
        <dbReference type="EMBL" id="KAK8490010.1"/>
    </source>
</evidence>
<dbReference type="EMBL" id="JBBPBN010000292">
    <property type="protein sequence ID" value="KAK8490010.1"/>
    <property type="molecule type" value="Genomic_DNA"/>
</dbReference>